<proteinExistence type="predicted"/>
<feature type="transmembrane region" description="Helical" evidence="1">
    <location>
        <begin position="179"/>
        <end position="198"/>
    </location>
</feature>
<feature type="transmembrane region" description="Helical" evidence="1">
    <location>
        <begin position="102"/>
        <end position="131"/>
    </location>
</feature>
<feature type="transmembrane region" description="Helical" evidence="1">
    <location>
        <begin position="63"/>
        <end position="81"/>
    </location>
</feature>
<sequence>MSTLLKLIQLEWRKHRFARNLTGAGIAMLSILLFLIMIGVTDLGAEDYAFASYEGSFILIDTFARAVFIIFAGVLISKLIISEYRDKTMNVMFTYPIKRHKIIAAKLMLVFLFTFAMIMLTDVVMGVILLASNHFYDFITEPLSTAALLKIVVKYTISSASAAAMALIPLFFGMRKHSVTATMVASILLVFVVCSGFSGSNGPTVSINNIVIIPLTLGAIGLWNAALSMIRLETKDMS</sequence>
<dbReference type="Proteomes" id="UP000249204">
    <property type="component" value="Unassembled WGS sequence"/>
</dbReference>
<accession>A0A2W6N9F5</accession>
<evidence type="ECO:0000313" key="2">
    <source>
        <dbReference type="EMBL" id="PZT52371.1"/>
    </source>
</evidence>
<reference evidence="2 3" key="1">
    <citation type="submission" date="2018-06" db="EMBL/GenBank/DDBJ databases">
        <title>Isolation of heavy metals resistant Paenibacillus silvae NC2 from Gold-Copper mine in ZiJin, China.</title>
        <authorList>
            <person name="Xu J."/>
            <person name="Mazhar H.S."/>
            <person name="Rensing C."/>
        </authorList>
    </citation>
    <scope>NUCLEOTIDE SEQUENCE [LARGE SCALE GENOMIC DNA]</scope>
    <source>
        <strain evidence="2 3">NC2</strain>
    </source>
</reference>
<name>A0A2W6N9F5_9BACL</name>
<comment type="caution">
    <text evidence="2">The sequence shown here is derived from an EMBL/GenBank/DDBJ whole genome shotgun (WGS) entry which is preliminary data.</text>
</comment>
<organism evidence="2 3">
    <name type="scientific">Paenibacillus silvae</name>
    <dbReference type="NCBI Taxonomy" id="1325358"/>
    <lineage>
        <taxon>Bacteria</taxon>
        <taxon>Bacillati</taxon>
        <taxon>Bacillota</taxon>
        <taxon>Bacilli</taxon>
        <taxon>Bacillales</taxon>
        <taxon>Paenibacillaceae</taxon>
        <taxon>Paenibacillus</taxon>
    </lineage>
</organism>
<dbReference type="AlphaFoldDB" id="A0A2W6N9F5"/>
<keyword evidence="1" id="KW-1133">Transmembrane helix</keyword>
<feature type="transmembrane region" description="Helical" evidence="1">
    <location>
        <begin position="21"/>
        <end position="43"/>
    </location>
</feature>
<keyword evidence="1" id="KW-0812">Transmembrane</keyword>
<feature type="transmembrane region" description="Helical" evidence="1">
    <location>
        <begin position="210"/>
        <end position="230"/>
    </location>
</feature>
<dbReference type="Pfam" id="PF12730">
    <property type="entry name" value="ABC2_membrane_4"/>
    <property type="match status" value="1"/>
</dbReference>
<protein>
    <submittedName>
        <fullName evidence="2">ABC transporter permease</fullName>
    </submittedName>
</protein>
<dbReference type="EMBL" id="QKWW01000103">
    <property type="protein sequence ID" value="PZT52371.1"/>
    <property type="molecule type" value="Genomic_DNA"/>
</dbReference>
<keyword evidence="1" id="KW-0472">Membrane</keyword>
<feature type="transmembrane region" description="Helical" evidence="1">
    <location>
        <begin position="151"/>
        <end position="172"/>
    </location>
</feature>
<evidence type="ECO:0000256" key="1">
    <source>
        <dbReference type="SAM" id="Phobius"/>
    </source>
</evidence>
<evidence type="ECO:0000313" key="3">
    <source>
        <dbReference type="Proteomes" id="UP000249204"/>
    </source>
</evidence>
<gene>
    <name evidence="2" type="ORF">DN757_27745</name>
</gene>